<feature type="domain" description="EGF-like" evidence="21">
    <location>
        <begin position="375"/>
        <end position="427"/>
    </location>
</feature>
<dbReference type="SMART" id="SM00282">
    <property type="entry name" value="LamG"/>
    <property type="match status" value="2"/>
</dbReference>
<evidence type="ECO:0000256" key="17">
    <source>
        <dbReference type="PROSITE-ProRule" id="PRU00076"/>
    </source>
</evidence>
<dbReference type="InterPro" id="IPR013320">
    <property type="entry name" value="ConA-like_dom_sf"/>
</dbReference>
<dbReference type="CDD" id="cd00110">
    <property type="entry name" value="LamG"/>
    <property type="match status" value="2"/>
</dbReference>
<dbReference type="FunFam" id="2.10.25.10:FF:000339">
    <property type="entry name" value="Crumbs cell polarity complex component 2"/>
    <property type="match status" value="1"/>
</dbReference>
<feature type="domain" description="EGF-like" evidence="21">
    <location>
        <begin position="29"/>
        <end position="68"/>
    </location>
</feature>
<feature type="domain" description="EGF-like" evidence="21">
    <location>
        <begin position="260"/>
        <end position="296"/>
    </location>
</feature>
<evidence type="ECO:0000256" key="16">
    <source>
        <dbReference type="ARBA" id="ARBA00060989"/>
    </source>
</evidence>
<evidence type="ECO:0000256" key="13">
    <source>
        <dbReference type="ARBA" id="ARBA00023157"/>
    </source>
</evidence>
<dbReference type="InterPro" id="IPR000152">
    <property type="entry name" value="EGF-type_Asp/Asn_hydroxyl_site"/>
</dbReference>
<dbReference type="PROSITE" id="PS50026">
    <property type="entry name" value="EGF_3"/>
    <property type="match status" value="19"/>
</dbReference>
<dbReference type="FunFam" id="2.10.25.10:FF:000279">
    <property type="entry name" value="Neurogenic locus notch 1"/>
    <property type="match status" value="1"/>
</dbReference>
<dbReference type="SMART" id="SM00179">
    <property type="entry name" value="EGF_CA"/>
    <property type="match status" value="17"/>
</dbReference>
<feature type="disulfide bond" evidence="17">
    <location>
        <begin position="1108"/>
        <end position="1117"/>
    </location>
</feature>
<feature type="disulfide bond" evidence="17">
    <location>
        <begin position="1087"/>
        <end position="1097"/>
    </location>
</feature>
<evidence type="ECO:0000256" key="3">
    <source>
        <dbReference type="ARBA" id="ARBA00004613"/>
    </source>
</evidence>
<dbReference type="FunFam" id="2.10.25.10:FF:000208">
    <property type="entry name" value="Crumbs 2, cell polarity complex component"/>
    <property type="match status" value="1"/>
</dbReference>
<evidence type="ECO:0000256" key="14">
    <source>
        <dbReference type="ARBA" id="ARBA00023180"/>
    </source>
</evidence>
<dbReference type="InterPro" id="IPR051022">
    <property type="entry name" value="Notch_Cell-Fate_Det"/>
</dbReference>
<dbReference type="PANTHER" id="PTHR24049">
    <property type="entry name" value="CRUMBS FAMILY MEMBER"/>
    <property type="match status" value="1"/>
</dbReference>
<feature type="disulfide bond" evidence="17">
    <location>
        <begin position="363"/>
        <end position="372"/>
    </location>
</feature>
<evidence type="ECO:0000256" key="10">
    <source>
        <dbReference type="ARBA" id="ARBA00022837"/>
    </source>
</evidence>
<feature type="disulfide bond" evidence="17">
    <location>
        <begin position="1225"/>
        <end position="1234"/>
    </location>
</feature>
<keyword evidence="10" id="KW-0106">Calcium</keyword>
<gene>
    <name evidence="22" type="ORF">AKAME5_000487400</name>
</gene>
<dbReference type="SMART" id="SM00181">
    <property type="entry name" value="EGF"/>
    <property type="match status" value="19"/>
</dbReference>
<keyword evidence="4" id="KW-1003">Cell membrane</keyword>
<dbReference type="FunFam" id="2.60.120.200:FF:000130">
    <property type="entry name" value="Crumbs 2, cell polarity complex component"/>
    <property type="match status" value="1"/>
</dbReference>
<reference evidence="22" key="1">
    <citation type="submission" date="2022-08" db="EMBL/GenBank/DDBJ databases">
        <title>Genome sequencing of akame (Lates japonicus).</title>
        <authorList>
            <person name="Hashiguchi Y."/>
            <person name="Takahashi H."/>
        </authorList>
    </citation>
    <scope>NUCLEOTIDE SEQUENCE</scope>
    <source>
        <strain evidence="22">Kochi</strain>
    </source>
</reference>
<dbReference type="FunFam" id="2.10.25.10:FF:000309">
    <property type="entry name" value="Uncharacterized protein, isoform A"/>
    <property type="match status" value="1"/>
</dbReference>
<feature type="domain" description="EGF-like" evidence="21">
    <location>
        <begin position="298"/>
        <end position="335"/>
    </location>
</feature>
<feature type="transmembrane region" description="Helical" evidence="18">
    <location>
        <begin position="1247"/>
        <end position="1271"/>
    </location>
</feature>
<dbReference type="InterPro" id="IPR001791">
    <property type="entry name" value="Laminin_G"/>
</dbReference>
<dbReference type="FunFam" id="2.60.120.200:FF:000081">
    <property type="entry name" value="Crumbs 1, cell polarity complex component"/>
    <property type="match status" value="1"/>
</dbReference>
<dbReference type="Pfam" id="PF02210">
    <property type="entry name" value="Laminin_G_2"/>
    <property type="match status" value="2"/>
</dbReference>
<dbReference type="SUPFAM" id="SSF49899">
    <property type="entry name" value="Concanavalin A-like lectins/glucanases"/>
    <property type="match status" value="3"/>
</dbReference>
<dbReference type="FunFam" id="2.10.25.10:FF:000039">
    <property type="entry name" value="Crumbs cell polarity complex component 1"/>
    <property type="match status" value="1"/>
</dbReference>
<keyword evidence="15" id="KW-0966">Cell projection</keyword>
<feature type="disulfide bond" evidence="17">
    <location>
        <begin position="767"/>
        <end position="776"/>
    </location>
</feature>
<evidence type="ECO:0000313" key="22">
    <source>
        <dbReference type="EMBL" id="GLD51895.1"/>
    </source>
</evidence>
<keyword evidence="6 17" id="KW-0245">EGF-like domain</keyword>
<dbReference type="FunFam" id="2.10.25.10:FF:000109">
    <property type="entry name" value="Notch homolog 4, [Drosophila]"/>
    <property type="match status" value="1"/>
</dbReference>
<dbReference type="PRINTS" id="PR01983">
    <property type="entry name" value="NOTCH"/>
</dbReference>
<dbReference type="Gene3D" id="2.60.120.200">
    <property type="match status" value="2"/>
</dbReference>
<dbReference type="CDD" id="cd00054">
    <property type="entry name" value="EGF_CA"/>
    <property type="match status" value="15"/>
</dbReference>
<evidence type="ECO:0000259" key="20">
    <source>
        <dbReference type="PROSITE" id="PS50025"/>
    </source>
</evidence>
<feature type="domain" description="EGF-like" evidence="21">
    <location>
        <begin position="467"/>
        <end position="509"/>
    </location>
</feature>
<dbReference type="GO" id="GO:0005576">
    <property type="term" value="C:extracellular region"/>
    <property type="evidence" value="ECO:0007669"/>
    <property type="project" value="UniProtKB-SubCell"/>
</dbReference>
<dbReference type="GO" id="GO:0045597">
    <property type="term" value="P:positive regulation of cell differentiation"/>
    <property type="evidence" value="ECO:0007669"/>
    <property type="project" value="UniProtKB-ARBA"/>
</dbReference>
<evidence type="ECO:0000256" key="11">
    <source>
        <dbReference type="ARBA" id="ARBA00022989"/>
    </source>
</evidence>
<feature type="disulfide bond" evidence="17">
    <location>
        <begin position="134"/>
        <end position="143"/>
    </location>
</feature>
<evidence type="ECO:0000256" key="12">
    <source>
        <dbReference type="ARBA" id="ARBA00023136"/>
    </source>
</evidence>
<dbReference type="GO" id="GO:0005911">
    <property type="term" value="C:cell-cell junction"/>
    <property type="evidence" value="ECO:0007669"/>
    <property type="project" value="UniProtKB-ARBA"/>
</dbReference>
<evidence type="ECO:0000256" key="9">
    <source>
        <dbReference type="ARBA" id="ARBA00022737"/>
    </source>
</evidence>
<proteinExistence type="inferred from homology"/>
<feature type="signal peptide" evidence="19">
    <location>
        <begin position="1"/>
        <end position="23"/>
    </location>
</feature>
<dbReference type="GO" id="GO:0007163">
    <property type="term" value="P:establishment or maintenance of cell polarity"/>
    <property type="evidence" value="ECO:0007669"/>
    <property type="project" value="UniProtKB-ARBA"/>
</dbReference>
<feature type="domain" description="EGF-like" evidence="21">
    <location>
        <begin position="1045"/>
        <end position="1081"/>
    </location>
</feature>
<dbReference type="GO" id="GO:0007154">
    <property type="term" value="P:cell communication"/>
    <property type="evidence" value="ECO:0007669"/>
    <property type="project" value="UniProtKB-ARBA"/>
</dbReference>
<evidence type="ECO:0000256" key="15">
    <source>
        <dbReference type="ARBA" id="ARBA00023273"/>
    </source>
</evidence>
<dbReference type="GO" id="GO:0032991">
    <property type="term" value="C:protein-containing complex"/>
    <property type="evidence" value="ECO:0007669"/>
    <property type="project" value="UniProtKB-ARBA"/>
</dbReference>
<feature type="domain" description="EGF-like" evidence="21">
    <location>
        <begin position="70"/>
        <end position="105"/>
    </location>
</feature>
<dbReference type="GO" id="GO:0042995">
    <property type="term" value="C:cell projection"/>
    <property type="evidence" value="ECO:0007669"/>
    <property type="project" value="UniProtKB-SubCell"/>
</dbReference>
<dbReference type="Proteomes" id="UP001279410">
    <property type="component" value="Unassembled WGS sequence"/>
</dbReference>
<feature type="domain" description="EGF-like" evidence="21">
    <location>
        <begin position="222"/>
        <end position="258"/>
    </location>
</feature>
<dbReference type="Pfam" id="PF12661">
    <property type="entry name" value="hEGF"/>
    <property type="match status" value="4"/>
</dbReference>
<evidence type="ECO:0000256" key="4">
    <source>
        <dbReference type="ARBA" id="ARBA00022475"/>
    </source>
</evidence>
<dbReference type="FunFam" id="2.10.25.10:FF:000045">
    <property type="entry name" value="Slit guidance ligand 2"/>
    <property type="match status" value="1"/>
</dbReference>
<keyword evidence="14" id="KW-0325">Glycoprotein</keyword>
<dbReference type="GO" id="GO:0060218">
    <property type="term" value="P:hematopoietic stem cell differentiation"/>
    <property type="evidence" value="ECO:0007669"/>
    <property type="project" value="UniProtKB-ARBA"/>
</dbReference>
<dbReference type="GO" id="GO:0016324">
    <property type="term" value="C:apical plasma membrane"/>
    <property type="evidence" value="ECO:0007669"/>
    <property type="project" value="UniProtKB-SubCell"/>
</dbReference>
<feature type="disulfide bond" evidence="17">
    <location>
        <begin position="541"/>
        <end position="550"/>
    </location>
</feature>
<evidence type="ECO:0000256" key="18">
    <source>
        <dbReference type="SAM" id="Phobius"/>
    </source>
</evidence>
<dbReference type="InterPro" id="IPR013032">
    <property type="entry name" value="EGF-like_CS"/>
</dbReference>
<dbReference type="InterPro" id="IPR009030">
    <property type="entry name" value="Growth_fac_rcpt_cys_sf"/>
</dbReference>
<dbReference type="PROSITE" id="PS00010">
    <property type="entry name" value="ASX_HYDROXYL"/>
    <property type="match status" value="13"/>
</dbReference>
<name>A0AAD3MCZ2_LATJO</name>
<keyword evidence="12 18" id="KW-0472">Membrane</keyword>
<feature type="disulfide bond" evidence="17">
    <location>
        <begin position="95"/>
        <end position="104"/>
    </location>
</feature>
<evidence type="ECO:0000256" key="2">
    <source>
        <dbReference type="ARBA" id="ARBA00004316"/>
    </source>
</evidence>
<evidence type="ECO:0000256" key="8">
    <source>
        <dbReference type="ARBA" id="ARBA00022729"/>
    </source>
</evidence>
<dbReference type="GO" id="GO:0005509">
    <property type="term" value="F:calcium ion binding"/>
    <property type="evidence" value="ECO:0007669"/>
    <property type="project" value="InterPro"/>
</dbReference>
<dbReference type="FunFam" id="2.10.25.10:FF:000948">
    <property type="entry name" value="Crumbs homolog 2"/>
    <property type="match status" value="1"/>
</dbReference>
<evidence type="ECO:0000256" key="19">
    <source>
        <dbReference type="SAM" id="SignalP"/>
    </source>
</evidence>
<protein>
    <submittedName>
        <fullName evidence="22">Protein crumbs homolog 2-like isoform X1</fullName>
    </submittedName>
</protein>
<accession>A0AAD3MCZ2</accession>
<feature type="disulfide bond" evidence="17">
    <location>
        <begin position="172"/>
        <end position="181"/>
    </location>
</feature>
<dbReference type="InterPro" id="IPR001881">
    <property type="entry name" value="EGF-like_Ca-bd_dom"/>
</dbReference>
<dbReference type="SUPFAM" id="SSF57196">
    <property type="entry name" value="EGF/Laminin"/>
    <property type="match status" value="8"/>
</dbReference>
<dbReference type="FunFam" id="2.10.25.10:FF:000472">
    <property type="entry name" value="Uncharacterized protein, isoform A"/>
    <property type="match status" value="1"/>
</dbReference>
<feature type="domain" description="Laminin G" evidence="20">
    <location>
        <begin position="869"/>
        <end position="1043"/>
    </location>
</feature>
<dbReference type="Gene3D" id="2.10.25.10">
    <property type="entry name" value="Laminin"/>
    <property type="match status" value="18"/>
</dbReference>
<sequence>MELRKVHLNLKTVLLTMMMFKWGIFCTATSDRCLSAPCQNGATCVDTMDDYACICPREGVRYMGKNCDELYDACSFAPCEDCTSTLGTTEYHCICPDGLTGDNCTEEVDECQSNPCSKPRSMCIDQLNGYFCRCPAGFGGRDCRTHVTDCIDEPCRNNGTCILQPEGFECHCAPGFEGKTCEEDVNECSSEPCQNGAICIDGVAEFHCFCVPGFQGYNCEIDINECASRPCENNATCINEKDHYKCECLAGFAGVNCEIEIDECESSPCHNGATCHDLIGMYSCECLPGFDGIDCEVDVDECGSEPCQNAAVCHDMVNSYECDCSDTGFQGDHCEVDIPECASDPCQHGATCLEGVKEYTCLCWPGFEGPNCETDIDECAEQPCENGGECFERSDPSHWELDWELSFADAGGYICQCKPGFAGENCSVNIDECESEPCQNGGTCEDKISGYTCTCSVGFFGELCEVNIDECESHPCQNGGWCEDGKASYTCHCPDAEPGELPWGGDHCDVKLYGCVDHECQNGATCHPGLESGEHSHTCLCPHGFYDEQCSTRTTFSFSSPGFIYIQVVLKERTQREVEHHVHQGFGVQLRFRTTIPNMLLVYRGDVDNHLLLEIVNGGLHAKAFSEESELDVTFPGLVSDGDWRDAHVFVDNEGLVLILKGPGCDRDGCRVMDGGTDESPFQPSEAFTHIYIGGAREELLEYSVSGAGFIGCMEDLMIDSKPILPQMFPEDRGHELGCSKTEWCKPDPCNGHGHCVDLWTSYQCDCYRPFHSESCSKEFPSWTYSHEHTMSFSAYDVGKSHGSNFNVSFFLRSLKPDGLLFQLRRPTDEEEGQVYFSVYLGMGRILVSSLPNSSPLTAPIFVTTGVYNATFDNNPVRYSAGGSLAEPVSDIYMELRTRSENAVLLRASWGSDLLMVGLLDSSVQVEIHIGNSVETLTFTGVRRVADGSWHRVNISMAEKKHKASPWVITVDGISDTSSIPERTGSLHFLNEKGAMLAIAESFTGCLGAVRVGGVHLPFMDNHKAPQPSQFHLVGKPKIHFGCTSAPVCDSFPCLNGATCEDLFNKFGCACDPGWEGEQCETDTDDCASQPCVHGSCKDYLAGFECICHPGYAGTLCDEDLDECEHHACEHGGTCQDGPNMYTCVCPKDYSGPLCQWDYPPIQCGKDVQCENDGICSDGLWGANCTCMPGFTGSSCETEIDECESNPCRNGGSCLDRFNMFVCECLPGYSGPTCDTNKQAHKQGIPWLVVAIPLLCFCVLILTISLTFMVLTARKKRQSEGAYSPSAQELAGARLEMDSMLKVPPEERLI</sequence>
<dbReference type="InterPro" id="IPR018097">
    <property type="entry name" value="EGF_Ca-bd_CS"/>
</dbReference>
<dbReference type="GO" id="GO:0007399">
    <property type="term" value="P:nervous system development"/>
    <property type="evidence" value="ECO:0007669"/>
    <property type="project" value="UniProtKB-ARBA"/>
</dbReference>
<comment type="caution">
    <text evidence="17">Lacks conserved residue(s) required for the propagation of feature annotation.</text>
</comment>
<feature type="domain" description="EGF-like" evidence="21">
    <location>
        <begin position="741"/>
        <end position="777"/>
    </location>
</feature>
<evidence type="ECO:0000256" key="5">
    <source>
        <dbReference type="ARBA" id="ARBA00022525"/>
    </source>
</evidence>
<dbReference type="PROSITE" id="PS50025">
    <property type="entry name" value="LAM_G_DOMAIN"/>
    <property type="match status" value="2"/>
</dbReference>
<evidence type="ECO:0000259" key="21">
    <source>
        <dbReference type="PROSITE" id="PS50026"/>
    </source>
</evidence>
<keyword evidence="9" id="KW-0677">Repeat</keyword>
<comment type="caution">
    <text evidence="22">The sequence shown here is derived from an EMBL/GenBank/DDBJ whole genome shotgun (WGS) entry which is preliminary data.</text>
</comment>
<feature type="domain" description="EGF-like" evidence="21">
    <location>
        <begin position="511"/>
        <end position="551"/>
    </location>
</feature>
<feature type="disulfide bond" evidence="17">
    <location>
        <begin position="286"/>
        <end position="295"/>
    </location>
</feature>
<dbReference type="PRINTS" id="PR00010">
    <property type="entry name" value="EGFBLOOD"/>
</dbReference>
<feature type="domain" description="EGF-like" evidence="21">
    <location>
        <begin position="337"/>
        <end position="373"/>
    </location>
</feature>
<dbReference type="PROSITE" id="PS01186">
    <property type="entry name" value="EGF_2"/>
    <property type="match status" value="14"/>
</dbReference>
<keyword evidence="11 18" id="KW-1133">Transmembrane helix</keyword>
<keyword evidence="8 19" id="KW-0732">Signal</keyword>
<dbReference type="FunFam" id="2.10.25.10:FF:000123">
    <property type="entry name" value="Crumbs homolog 1 (Drosophila)"/>
    <property type="match status" value="1"/>
</dbReference>
<feature type="domain" description="EGF-like" evidence="21">
    <location>
        <begin position="107"/>
        <end position="144"/>
    </location>
</feature>
<dbReference type="PROSITE" id="PS01187">
    <property type="entry name" value="EGF_CA"/>
    <property type="match status" value="5"/>
</dbReference>
<evidence type="ECO:0000256" key="1">
    <source>
        <dbReference type="ARBA" id="ARBA00004247"/>
    </source>
</evidence>
<feature type="disulfide bond" evidence="17">
    <location>
        <begin position="1187"/>
        <end position="1196"/>
    </location>
</feature>
<keyword evidence="13 17" id="KW-1015">Disulfide bond</keyword>
<dbReference type="FunFam" id="2.10.25.10:FF:000391">
    <property type="entry name" value="Weary, isoform C"/>
    <property type="match status" value="1"/>
</dbReference>
<evidence type="ECO:0000313" key="23">
    <source>
        <dbReference type="Proteomes" id="UP001279410"/>
    </source>
</evidence>
<dbReference type="FunFam" id="2.10.25.10:FF:000796">
    <property type="entry name" value="Crumbs cell polarity complex component 2b"/>
    <property type="match status" value="1"/>
</dbReference>
<feature type="domain" description="EGF-like" evidence="21">
    <location>
        <begin position="146"/>
        <end position="182"/>
    </location>
</feature>
<dbReference type="GO" id="GO:0023052">
    <property type="term" value="P:signaling"/>
    <property type="evidence" value="ECO:0007669"/>
    <property type="project" value="UniProtKB-ARBA"/>
</dbReference>
<dbReference type="Pfam" id="PF00008">
    <property type="entry name" value="EGF"/>
    <property type="match status" value="13"/>
</dbReference>
<dbReference type="FunFam" id="2.10.25.10:FF:000143">
    <property type="entry name" value="Protein crumbs 1"/>
    <property type="match status" value="1"/>
</dbReference>
<keyword evidence="5" id="KW-0964">Secreted</keyword>
<keyword evidence="7 18" id="KW-0812">Transmembrane</keyword>
<dbReference type="SUPFAM" id="SSF57184">
    <property type="entry name" value="Growth factor receptor domain"/>
    <property type="match status" value="3"/>
</dbReference>
<feature type="disulfide bond" evidence="17">
    <location>
        <begin position="455"/>
        <end position="464"/>
    </location>
</feature>
<dbReference type="FunFam" id="2.10.25.10:FF:000829">
    <property type="entry name" value="Crumbs homolog 2"/>
    <property type="match status" value="1"/>
</dbReference>
<dbReference type="GO" id="GO:1901222">
    <property type="term" value="P:regulation of non-canonical NF-kappaB signal transduction"/>
    <property type="evidence" value="ECO:0007669"/>
    <property type="project" value="UniProtKB-ARBA"/>
</dbReference>
<keyword evidence="23" id="KW-1185">Reference proteome</keyword>
<feature type="domain" description="EGF-like" evidence="21">
    <location>
        <begin position="1120"/>
        <end position="1156"/>
    </location>
</feature>
<comment type="similarity">
    <text evidence="16">Belongs to the Crumbs protein family.</text>
</comment>
<feature type="disulfide bond" evidence="17">
    <location>
        <begin position="210"/>
        <end position="219"/>
    </location>
</feature>
<evidence type="ECO:0000256" key="6">
    <source>
        <dbReference type="ARBA" id="ARBA00022536"/>
    </source>
</evidence>
<feature type="domain" description="EGF-like" evidence="21">
    <location>
        <begin position="1083"/>
        <end position="1118"/>
    </location>
</feature>
<feature type="domain" description="EGF-like" evidence="21">
    <location>
        <begin position="1199"/>
        <end position="1235"/>
    </location>
</feature>
<feature type="chain" id="PRO_5042258485" evidence="19">
    <location>
        <begin position="24"/>
        <end position="1310"/>
    </location>
</feature>
<feature type="domain" description="EGF-like" evidence="21">
    <location>
        <begin position="429"/>
        <end position="465"/>
    </location>
</feature>
<feature type="domain" description="EGF-like" evidence="21">
    <location>
        <begin position="184"/>
        <end position="220"/>
    </location>
</feature>
<feature type="disulfide bond" evidence="17">
    <location>
        <begin position="248"/>
        <end position="257"/>
    </location>
</feature>
<comment type="subcellular location">
    <subcellularLocation>
        <location evidence="1">Apical cell membrane</location>
        <topology evidence="1">Single-pass type I membrane protein</topology>
    </subcellularLocation>
    <subcellularLocation>
        <location evidence="2">Cell projection</location>
    </subcellularLocation>
    <subcellularLocation>
        <location evidence="3">Secreted</location>
    </subcellularLocation>
</comment>
<feature type="disulfide bond" evidence="17">
    <location>
        <begin position="1071"/>
        <end position="1080"/>
    </location>
</feature>
<evidence type="ECO:0000256" key="7">
    <source>
        <dbReference type="ARBA" id="ARBA00022692"/>
    </source>
</evidence>
<dbReference type="EMBL" id="BRZM01000011">
    <property type="protein sequence ID" value="GLD51895.1"/>
    <property type="molecule type" value="Genomic_DNA"/>
</dbReference>
<feature type="disulfide bond" evidence="17">
    <location>
        <begin position="1146"/>
        <end position="1155"/>
    </location>
</feature>
<dbReference type="PROSITE" id="PS00022">
    <property type="entry name" value="EGF_1"/>
    <property type="match status" value="14"/>
</dbReference>
<feature type="domain" description="Laminin G" evidence="20">
    <location>
        <begin position="553"/>
        <end position="739"/>
    </location>
</feature>
<dbReference type="PANTHER" id="PTHR24049:SF19">
    <property type="entry name" value="PROTEIN CRUMBS HOMOLOG 2"/>
    <property type="match status" value="1"/>
</dbReference>
<dbReference type="InterPro" id="IPR000742">
    <property type="entry name" value="EGF"/>
</dbReference>
<organism evidence="22 23">
    <name type="scientific">Lates japonicus</name>
    <name type="common">Japanese lates</name>
    <dbReference type="NCBI Taxonomy" id="270547"/>
    <lineage>
        <taxon>Eukaryota</taxon>
        <taxon>Metazoa</taxon>
        <taxon>Chordata</taxon>
        <taxon>Craniata</taxon>
        <taxon>Vertebrata</taxon>
        <taxon>Euteleostomi</taxon>
        <taxon>Actinopterygii</taxon>
        <taxon>Neopterygii</taxon>
        <taxon>Teleostei</taxon>
        <taxon>Neoteleostei</taxon>
        <taxon>Acanthomorphata</taxon>
        <taxon>Carangaria</taxon>
        <taxon>Carangaria incertae sedis</taxon>
        <taxon>Centropomidae</taxon>
        <taxon>Lates</taxon>
    </lineage>
</organism>
<feature type="domain" description="EGF-like" evidence="21">
    <location>
        <begin position="1160"/>
        <end position="1197"/>
    </location>
</feature>
<feature type="disulfide bond" evidence="17">
    <location>
        <begin position="417"/>
        <end position="426"/>
    </location>
</feature>